<evidence type="ECO:0000256" key="1">
    <source>
        <dbReference type="SAM" id="Phobius"/>
    </source>
</evidence>
<dbReference type="OrthoDB" id="2081843at2"/>
<evidence type="ECO:0008006" key="4">
    <source>
        <dbReference type="Google" id="ProtNLM"/>
    </source>
</evidence>
<dbReference type="RefSeq" id="WP_015256743.1">
    <property type="nucleotide sequence ID" value="NC_019898.1"/>
</dbReference>
<dbReference type="Proteomes" id="UP000010795">
    <property type="component" value="Plasmid pTHECO01"/>
</dbReference>
<dbReference type="eggNOG" id="ENOG50335TS">
    <property type="taxonomic scope" value="Bacteria"/>
</dbReference>
<dbReference type="KEGG" id="tco:Theco_4029"/>
<keyword evidence="2" id="KW-0614">Plasmid</keyword>
<keyword evidence="1" id="KW-0812">Transmembrane</keyword>
<sequence>MSTNASKALYFGASLLLTIALITIGVMVFLNAQDGAKTATKKFSGLNVELSQAEFVAYDNSVVSGSNVVNAIRKYTGPNYEFGISVKTGKASTAVWYGRQLNTTVPPGTAGYGSVIGNGTGTISNAQNETSSDYVNPNGTFTSQIVKDENNVVRGIVFVQQ</sequence>
<dbReference type="HOGENOM" id="CLU_1719740_0_0_9"/>
<dbReference type="EMBL" id="CP003256">
    <property type="protein sequence ID" value="AGA60031.1"/>
    <property type="molecule type" value="Genomic_DNA"/>
</dbReference>
<evidence type="ECO:0000313" key="3">
    <source>
        <dbReference type="Proteomes" id="UP000010795"/>
    </source>
</evidence>
<keyword evidence="1" id="KW-0472">Membrane</keyword>
<name>L0EJR9_THECK</name>
<keyword evidence="1" id="KW-1133">Transmembrane helix</keyword>
<geneLocation type="plasmid" evidence="2 3">
    <name>pTHECO01</name>
</geneLocation>
<organism evidence="2 3">
    <name type="scientific">Thermobacillus composti (strain DSM 18247 / JCM 13945 / KWC4)</name>
    <dbReference type="NCBI Taxonomy" id="717605"/>
    <lineage>
        <taxon>Bacteria</taxon>
        <taxon>Bacillati</taxon>
        <taxon>Bacillota</taxon>
        <taxon>Bacilli</taxon>
        <taxon>Bacillales</taxon>
        <taxon>Paenibacillaceae</taxon>
        <taxon>Thermobacillus</taxon>
    </lineage>
</organism>
<gene>
    <name evidence="2" type="ordered locus">Theco_4029</name>
</gene>
<feature type="transmembrane region" description="Helical" evidence="1">
    <location>
        <begin position="12"/>
        <end position="32"/>
    </location>
</feature>
<protein>
    <recommendedName>
        <fullName evidence="4">ABC transporter permease</fullName>
    </recommendedName>
</protein>
<accession>L0EJR9</accession>
<reference evidence="3" key="1">
    <citation type="submission" date="2012-01" db="EMBL/GenBank/DDBJ databases">
        <title>Complete sequence of plasmid of Thermobacillus composti KWC4.</title>
        <authorList>
            <person name="Lucas S."/>
            <person name="Han J."/>
            <person name="Lapidus A."/>
            <person name="Cheng J.-F."/>
            <person name="Goodwin L."/>
            <person name="Pitluck S."/>
            <person name="Peters L."/>
            <person name="Ovchinnikova G."/>
            <person name="Teshima H."/>
            <person name="Detter J.C."/>
            <person name="Han C."/>
            <person name="Tapia R."/>
            <person name="Land M."/>
            <person name="Hauser L."/>
            <person name="Kyrpides N."/>
            <person name="Ivanova N."/>
            <person name="Pagani I."/>
            <person name="Anderson I."/>
            <person name="Woyke T."/>
        </authorList>
    </citation>
    <scope>NUCLEOTIDE SEQUENCE [LARGE SCALE GENOMIC DNA]</scope>
    <source>
        <strain evidence="3">DSM 18247 / JCM 13945 / KWC4</strain>
        <plasmid evidence="3">Plasmid pTHECO01</plasmid>
    </source>
</reference>
<proteinExistence type="predicted"/>
<dbReference type="AlphaFoldDB" id="L0EJR9"/>
<keyword evidence="3" id="KW-1185">Reference proteome</keyword>
<evidence type="ECO:0000313" key="2">
    <source>
        <dbReference type="EMBL" id="AGA60031.1"/>
    </source>
</evidence>